<keyword evidence="2" id="KW-0175">Coiled coil</keyword>
<keyword evidence="7" id="KW-1185">Reference proteome</keyword>
<feature type="chain" id="PRO_5017247565" evidence="3">
    <location>
        <begin position="27"/>
        <end position="361"/>
    </location>
</feature>
<evidence type="ECO:0000259" key="5">
    <source>
        <dbReference type="Pfam" id="PF25967"/>
    </source>
</evidence>
<dbReference type="AlphaFoldDB" id="A0A396RXJ9"/>
<sequence>MFRMVRVRRWAAGWLLGCCMVLPALAQQPMQVIVAAVEQREIANEIEALGTLQANETAVVTANMTETISRIHFTDGQRLKAGDILVELTNREQLAQLEEARVAFNDAERQLQRAQQLVERRFVSDQELDDRRRERELAQARLRAVEARLADRLIRAPFDSVVGLRQVSVGSLLTPGTPVATLHDDSVMKLDFSVPETRLASIRPGLAITASSAAFAGRLFEGEISGVDNEVDPVTRSIRVRALIPNPDGLLRPGMLMTVRIASAPREALVIPEEALVPVGRRQFVMLLSERDGGWVAERRQINIGERYPGLVEVTSGLQLGEQVISHGGFRVQPGQRVVIKAVLEPGAPLAEALSNNPVVN</sequence>
<dbReference type="Proteomes" id="UP000265745">
    <property type="component" value="Unassembled WGS sequence"/>
</dbReference>
<feature type="domain" description="Multidrug resistance protein MdtA-like C-terminal permuted SH3" evidence="5">
    <location>
        <begin position="268"/>
        <end position="328"/>
    </location>
</feature>
<evidence type="ECO:0000313" key="6">
    <source>
        <dbReference type="EMBL" id="RHW20946.1"/>
    </source>
</evidence>
<comment type="caution">
    <text evidence="6">The sequence shown here is derived from an EMBL/GenBank/DDBJ whole genome shotgun (WGS) entry which is preliminary data.</text>
</comment>
<proteinExistence type="inferred from homology"/>
<dbReference type="PANTHER" id="PTHR30469">
    <property type="entry name" value="MULTIDRUG RESISTANCE PROTEIN MDTA"/>
    <property type="match status" value="1"/>
</dbReference>
<dbReference type="OrthoDB" id="9806939at2"/>
<reference evidence="6 7" key="1">
    <citation type="submission" date="2018-06" db="EMBL/GenBank/DDBJ databases">
        <title>Pseudomonas jilinensis sp. nov., isolated from the production water of Jilin Oilfield in China.</title>
        <authorList>
            <person name="Wang J."/>
        </authorList>
    </citation>
    <scope>NUCLEOTIDE SEQUENCE [LARGE SCALE GENOMIC DNA]</scope>
    <source>
        <strain evidence="6 7">JS15-10A1</strain>
    </source>
</reference>
<accession>A0A396RXJ9</accession>
<evidence type="ECO:0000256" key="1">
    <source>
        <dbReference type="ARBA" id="ARBA00009477"/>
    </source>
</evidence>
<dbReference type="FunFam" id="2.40.30.170:FF:000010">
    <property type="entry name" value="Efflux RND transporter periplasmic adaptor subunit"/>
    <property type="match status" value="1"/>
</dbReference>
<dbReference type="InterPro" id="IPR058792">
    <property type="entry name" value="Beta-barrel_RND_2"/>
</dbReference>
<feature type="domain" description="CusB-like beta-barrel" evidence="4">
    <location>
        <begin position="190"/>
        <end position="264"/>
    </location>
</feature>
<dbReference type="NCBIfam" id="TIGR01730">
    <property type="entry name" value="RND_mfp"/>
    <property type="match status" value="1"/>
</dbReference>
<dbReference type="Gene3D" id="2.40.50.100">
    <property type="match status" value="1"/>
</dbReference>
<dbReference type="InterPro" id="IPR006143">
    <property type="entry name" value="RND_pump_MFP"/>
</dbReference>
<evidence type="ECO:0000313" key="7">
    <source>
        <dbReference type="Proteomes" id="UP000265745"/>
    </source>
</evidence>
<keyword evidence="3" id="KW-0732">Signal</keyword>
<dbReference type="GO" id="GO:1990281">
    <property type="term" value="C:efflux pump complex"/>
    <property type="evidence" value="ECO:0007669"/>
    <property type="project" value="TreeGrafter"/>
</dbReference>
<feature type="coiled-coil region" evidence="2">
    <location>
        <begin position="90"/>
        <end position="148"/>
    </location>
</feature>
<dbReference type="PANTHER" id="PTHR30469:SF16">
    <property type="entry name" value="HAE1 FAMILY EFFLUX PUMP MFP COMPONENT"/>
    <property type="match status" value="1"/>
</dbReference>
<comment type="similarity">
    <text evidence="1">Belongs to the membrane fusion protein (MFP) (TC 8.A.1) family.</text>
</comment>
<dbReference type="SUPFAM" id="SSF111369">
    <property type="entry name" value="HlyD-like secretion proteins"/>
    <property type="match status" value="1"/>
</dbReference>
<dbReference type="Pfam" id="PF25954">
    <property type="entry name" value="Beta-barrel_RND_2"/>
    <property type="match status" value="1"/>
</dbReference>
<dbReference type="InterPro" id="IPR058627">
    <property type="entry name" value="MdtA-like_C"/>
</dbReference>
<organism evidence="6 7">
    <name type="scientific">Pseudomonas jilinensis</name>
    <dbReference type="NCBI Taxonomy" id="2078689"/>
    <lineage>
        <taxon>Bacteria</taxon>
        <taxon>Pseudomonadati</taxon>
        <taxon>Pseudomonadota</taxon>
        <taxon>Gammaproteobacteria</taxon>
        <taxon>Pseudomonadales</taxon>
        <taxon>Pseudomonadaceae</taxon>
        <taxon>Pseudomonas</taxon>
    </lineage>
</organism>
<dbReference type="Gene3D" id="2.40.420.20">
    <property type="match status" value="1"/>
</dbReference>
<dbReference type="GO" id="GO:0015562">
    <property type="term" value="F:efflux transmembrane transporter activity"/>
    <property type="evidence" value="ECO:0007669"/>
    <property type="project" value="TreeGrafter"/>
</dbReference>
<name>A0A396RXJ9_9PSED</name>
<gene>
    <name evidence="6" type="ORF">C2846_11285</name>
</gene>
<protein>
    <submittedName>
        <fullName evidence="6">Efflux transporter periplasmic adaptor subunit</fullName>
    </submittedName>
</protein>
<evidence type="ECO:0000259" key="4">
    <source>
        <dbReference type="Pfam" id="PF25954"/>
    </source>
</evidence>
<feature type="signal peptide" evidence="3">
    <location>
        <begin position="1"/>
        <end position="26"/>
    </location>
</feature>
<evidence type="ECO:0000256" key="2">
    <source>
        <dbReference type="SAM" id="Coils"/>
    </source>
</evidence>
<dbReference type="EMBL" id="QJSA01000009">
    <property type="protein sequence ID" value="RHW20946.1"/>
    <property type="molecule type" value="Genomic_DNA"/>
</dbReference>
<dbReference type="Gene3D" id="2.40.30.170">
    <property type="match status" value="1"/>
</dbReference>
<dbReference type="Pfam" id="PF25967">
    <property type="entry name" value="RND-MFP_C"/>
    <property type="match status" value="1"/>
</dbReference>
<evidence type="ECO:0000256" key="3">
    <source>
        <dbReference type="SAM" id="SignalP"/>
    </source>
</evidence>
<dbReference type="Gene3D" id="1.10.287.470">
    <property type="entry name" value="Helix hairpin bin"/>
    <property type="match status" value="1"/>
</dbReference>